<organism evidence="1 2">
    <name type="scientific">Neorhizobium lilium</name>
    <dbReference type="NCBI Taxonomy" id="2503024"/>
    <lineage>
        <taxon>Bacteria</taxon>
        <taxon>Pseudomonadati</taxon>
        <taxon>Pseudomonadota</taxon>
        <taxon>Alphaproteobacteria</taxon>
        <taxon>Hyphomicrobiales</taxon>
        <taxon>Rhizobiaceae</taxon>
        <taxon>Rhizobium/Agrobacterium group</taxon>
        <taxon>Neorhizobium</taxon>
    </lineage>
</organism>
<evidence type="ECO:0000313" key="2">
    <source>
        <dbReference type="Proteomes" id="UP000287687"/>
    </source>
</evidence>
<comment type="caution">
    <text evidence="1">The sequence shown here is derived from an EMBL/GenBank/DDBJ whole genome shotgun (WGS) entry which is preliminary data.</text>
</comment>
<dbReference type="Proteomes" id="UP000287687">
    <property type="component" value="Unassembled WGS sequence"/>
</dbReference>
<dbReference type="OrthoDB" id="8302330at2"/>
<accession>A0A3S3TZZ8</accession>
<gene>
    <name evidence="1" type="ORF">EPK99_09335</name>
</gene>
<dbReference type="RefSeq" id="WP_128442757.1">
    <property type="nucleotide sequence ID" value="NZ_SBIP01000002.1"/>
</dbReference>
<dbReference type="EMBL" id="SBIP01000002">
    <property type="protein sequence ID" value="RWX78779.1"/>
    <property type="molecule type" value="Genomic_DNA"/>
</dbReference>
<keyword evidence="2" id="KW-1185">Reference proteome</keyword>
<evidence type="ECO:0000313" key="1">
    <source>
        <dbReference type="EMBL" id="RWX78779.1"/>
    </source>
</evidence>
<sequence length="78" mass="8820">MSTITRSAVVPPAVDWAAAPRHARWWAMEEGGEAFWYCVPQLAPMTGFWFCDQLPAPGFGYTGNWQYSLTERPGRPNE</sequence>
<reference evidence="1 2" key="1">
    <citation type="submission" date="2019-01" db="EMBL/GenBank/DDBJ databases">
        <title>The draft genome of Rhizobium sp. 24NR.</title>
        <authorList>
            <person name="Liu L."/>
            <person name="Liang L."/>
            <person name="Shi S."/>
            <person name="Xu L."/>
            <person name="Wang X."/>
            <person name="Li L."/>
            <person name="Zhang X."/>
        </authorList>
    </citation>
    <scope>NUCLEOTIDE SEQUENCE [LARGE SCALE GENOMIC DNA]</scope>
    <source>
        <strain evidence="1 2">24NR</strain>
    </source>
</reference>
<dbReference type="AlphaFoldDB" id="A0A3S3TZZ8"/>
<proteinExistence type="predicted"/>
<name>A0A3S3TZZ8_9HYPH</name>
<protein>
    <submittedName>
        <fullName evidence="1">Uncharacterized protein</fullName>
    </submittedName>
</protein>